<protein>
    <submittedName>
        <fullName evidence="2">Uncharacterized protein</fullName>
    </submittedName>
</protein>
<evidence type="ECO:0000313" key="3">
    <source>
        <dbReference type="Proteomes" id="UP000786989"/>
    </source>
</evidence>
<reference evidence="2" key="1">
    <citation type="journal article" date="2021" name="PeerJ">
        <title>Extensive microbial diversity within the chicken gut microbiome revealed by metagenomics and culture.</title>
        <authorList>
            <person name="Gilroy R."/>
            <person name="Ravi A."/>
            <person name="Getino M."/>
            <person name="Pursley I."/>
            <person name="Horton D.L."/>
            <person name="Alikhan N.F."/>
            <person name="Baker D."/>
            <person name="Gharbi K."/>
            <person name="Hall N."/>
            <person name="Watson M."/>
            <person name="Adriaenssens E.M."/>
            <person name="Foster-Nyarko E."/>
            <person name="Jarju S."/>
            <person name="Secka A."/>
            <person name="Antonio M."/>
            <person name="Oren A."/>
            <person name="Chaudhuri R.R."/>
            <person name="La Ragione R."/>
            <person name="Hildebrand F."/>
            <person name="Pallen M.J."/>
        </authorList>
    </citation>
    <scope>NUCLEOTIDE SEQUENCE</scope>
    <source>
        <strain evidence="2">ChiGjej6B6-11269</strain>
    </source>
</reference>
<accession>A0A9D2UY78</accession>
<gene>
    <name evidence="2" type="ORF">K8U77_08410</name>
</gene>
<dbReference type="AlphaFoldDB" id="A0A9D2UY78"/>
<keyword evidence="1" id="KW-0812">Transmembrane</keyword>
<comment type="caution">
    <text evidence="2">The sequence shown here is derived from an EMBL/GenBank/DDBJ whole genome shotgun (WGS) entry which is preliminary data.</text>
</comment>
<keyword evidence="1" id="KW-1133">Transmembrane helix</keyword>
<reference evidence="2" key="2">
    <citation type="submission" date="2021-09" db="EMBL/GenBank/DDBJ databases">
        <authorList>
            <person name="Gilroy R."/>
        </authorList>
    </citation>
    <scope>NUCLEOTIDE SEQUENCE</scope>
    <source>
        <strain evidence="2">ChiGjej6B6-11269</strain>
    </source>
</reference>
<name>A0A9D2UY78_9ACTN</name>
<proteinExistence type="predicted"/>
<evidence type="ECO:0000313" key="2">
    <source>
        <dbReference type="EMBL" id="HJF66116.1"/>
    </source>
</evidence>
<feature type="transmembrane region" description="Helical" evidence="1">
    <location>
        <begin position="12"/>
        <end position="37"/>
    </location>
</feature>
<organism evidence="2 3">
    <name type="scientific">Slackia equolifaciens</name>
    <dbReference type="NCBI Taxonomy" id="498718"/>
    <lineage>
        <taxon>Bacteria</taxon>
        <taxon>Bacillati</taxon>
        <taxon>Actinomycetota</taxon>
        <taxon>Coriobacteriia</taxon>
        <taxon>Eggerthellales</taxon>
        <taxon>Eggerthellaceae</taxon>
        <taxon>Slackia</taxon>
    </lineage>
</organism>
<dbReference type="EMBL" id="DYWI01000162">
    <property type="protein sequence ID" value="HJF66116.1"/>
    <property type="molecule type" value="Genomic_DNA"/>
</dbReference>
<dbReference type="Proteomes" id="UP000786989">
    <property type="component" value="Unassembled WGS sequence"/>
</dbReference>
<keyword evidence="1" id="KW-0472">Membrane</keyword>
<sequence>MRMFGMNPGEYLLVMLPIVVFYLAILAIVALVLYWVVRKAVCAGMEDFEKKR</sequence>
<evidence type="ECO:0000256" key="1">
    <source>
        <dbReference type="SAM" id="Phobius"/>
    </source>
</evidence>